<dbReference type="EMBL" id="FRBT01000001">
    <property type="protein sequence ID" value="SHL18298.1"/>
    <property type="molecule type" value="Genomic_DNA"/>
</dbReference>
<organism evidence="1 2">
    <name type="scientific">Flavobacterium chilense</name>
    <dbReference type="NCBI Taxonomy" id="946677"/>
    <lineage>
        <taxon>Bacteria</taxon>
        <taxon>Pseudomonadati</taxon>
        <taxon>Bacteroidota</taxon>
        <taxon>Flavobacteriia</taxon>
        <taxon>Flavobacteriales</taxon>
        <taxon>Flavobacteriaceae</taxon>
        <taxon>Flavobacterium</taxon>
    </lineage>
</organism>
<dbReference type="STRING" id="946677.SAMN05444484_101605"/>
<reference evidence="2" key="1">
    <citation type="submission" date="2016-11" db="EMBL/GenBank/DDBJ databases">
        <authorList>
            <person name="Varghese N."/>
            <person name="Submissions S."/>
        </authorList>
    </citation>
    <scope>NUCLEOTIDE SEQUENCE [LARGE SCALE GENOMIC DNA]</scope>
    <source>
        <strain evidence="2">DSM 24724</strain>
    </source>
</reference>
<accession>A0A1M6YJ95</accession>
<dbReference type="AlphaFoldDB" id="A0A1M6YJ95"/>
<dbReference type="Proteomes" id="UP000184028">
    <property type="component" value="Unassembled WGS sequence"/>
</dbReference>
<name>A0A1M6YJ95_9FLAO</name>
<proteinExistence type="predicted"/>
<evidence type="ECO:0000313" key="1">
    <source>
        <dbReference type="EMBL" id="SHL18298.1"/>
    </source>
</evidence>
<keyword evidence="2" id="KW-1185">Reference proteome</keyword>
<gene>
    <name evidence="1" type="ORF">SAMN05444484_101605</name>
</gene>
<dbReference type="RefSeq" id="WP_068843115.1">
    <property type="nucleotide sequence ID" value="NZ_FRBT01000001.1"/>
</dbReference>
<sequence length="819" mass="92909">MVLKKIILITILLFISTLGFSQNFNVQELGKAKLINVSGGASANTVFYSGNAAREPFSYFLNGNINFNIANLYNVPFSFSYTNQKFGYNKPVLMNRLSIHPSYKWITAHIGDVSMSFSPYTLSGHQFTGFGVDLTPQGKFKISAMYGRLIKSSEYDSAYPDILPAYKRFGYGFKTSYALEKINLGLTLFKAKDQINSLNNPVPFELDVTPKENTAISFETTFKLFQKLQVSTEYANSSITEDLRVTEGGKAQGISSFLMGRNSTTTSYDAFKGQLIYPAGKGTLGLGYERIDPNYRTFGGYYFNNDLENITVNATQNLYKDKVSLAVNLGLQKDNLDKQKESQMKRLVSSVNADFRPNQKLNLNFNYSNFQSYTNSRNQFDYINQVSNYDYLDTLNFRQVNQNIGLTVNYLLKNDKKLKKAISANFTMQDAQNQQQGRTVPGGASTYYNSALTYSLGYPEKDLSFNGSLNNTYGKTDSGKSLIIGPTIGVTKLFFDKKLNTSASTSYNTSYSNGDKQNDIFNFRLNGSYIYLQKHNFNMSMISLFNNSAGRKNNDLTATLSYAYSFDKIKMRPKREPRIEDDMKLNPANPVLKINLNGKVFEGTRDEITAQLKDMQLALSPIPTEESNNLEHLLTLATLAPDDKDFKEKVLDYLEAYNIEAKNLKSYNEYIIEAAQKLEKEMKNKDESLENAYVMAIGRVNSHKLHGVNETEITDKTAYKSYLKLVERSNNNRDQLMHHRWMLKEISTLSKISTAEIQQNQNIADFSKEEVQEAFKLIKDKKSDAEITDAIELKMIPFYHELAVKNATIDEIDLKHIQK</sequence>
<evidence type="ECO:0000313" key="2">
    <source>
        <dbReference type="Proteomes" id="UP000184028"/>
    </source>
</evidence>
<dbReference type="OrthoDB" id="1091532at2"/>
<protein>
    <submittedName>
        <fullName evidence="1">Uncharacterized protein</fullName>
    </submittedName>
</protein>